<dbReference type="PANTHER" id="PTHR43610">
    <property type="entry name" value="BLL6696 PROTEIN"/>
    <property type="match status" value="1"/>
</dbReference>
<evidence type="ECO:0000259" key="1">
    <source>
        <dbReference type="PROSITE" id="PS51186"/>
    </source>
</evidence>
<dbReference type="SUPFAM" id="SSF55729">
    <property type="entry name" value="Acyl-CoA N-acyltransferases (Nat)"/>
    <property type="match status" value="1"/>
</dbReference>
<dbReference type="AlphaFoldDB" id="A0A8J6TE55"/>
<dbReference type="GO" id="GO:0016747">
    <property type="term" value="F:acyltransferase activity, transferring groups other than amino-acyl groups"/>
    <property type="evidence" value="ECO:0007669"/>
    <property type="project" value="InterPro"/>
</dbReference>
<dbReference type="PROSITE" id="PS51186">
    <property type="entry name" value="GNAT"/>
    <property type="match status" value="1"/>
</dbReference>
<proteinExistence type="predicted"/>
<dbReference type="Proteomes" id="UP000614469">
    <property type="component" value="Unassembled WGS sequence"/>
</dbReference>
<dbReference type="EMBL" id="JACNJN010000077">
    <property type="protein sequence ID" value="MBC8334721.1"/>
    <property type="molecule type" value="Genomic_DNA"/>
</dbReference>
<reference evidence="2 3" key="1">
    <citation type="submission" date="2020-08" db="EMBL/GenBank/DDBJ databases">
        <title>Bridging the membrane lipid divide: bacteria of the FCB group superphylum have the potential to synthesize archaeal ether lipids.</title>
        <authorList>
            <person name="Villanueva L."/>
            <person name="Von Meijenfeldt F.A.B."/>
            <person name="Westbye A.B."/>
            <person name="Yadav S."/>
            <person name="Hopmans E.C."/>
            <person name="Dutilh B.E."/>
            <person name="Sinninghe Damste J.S."/>
        </authorList>
    </citation>
    <scope>NUCLEOTIDE SEQUENCE [LARGE SCALE GENOMIC DNA]</scope>
    <source>
        <strain evidence="2">NIOZ-UU36</strain>
    </source>
</reference>
<name>A0A8J6TE55_9CHLR</name>
<evidence type="ECO:0000313" key="3">
    <source>
        <dbReference type="Proteomes" id="UP000614469"/>
    </source>
</evidence>
<dbReference type="Gene3D" id="3.40.630.30">
    <property type="match status" value="1"/>
</dbReference>
<dbReference type="InterPro" id="IPR016181">
    <property type="entry name" value="Acyl_CoA_acyltransferase"/>
</dbReference>
<dbReference type="InterPro" id="IPR000182">
    <property type="entry name" value="GNAT_dom"/>
</dbReference>
<dbReference type="PANTHER" id="PTHR43610:SF1">
    <property type="entry name" value="N-ACETYLTRANSFERASE DOMAIN-CONTAINING PROTEIN"/>
    <property type="match status" value="1"/>
</dbReference>
<gene>
    <name evidence="2" type="ORF">H8E29_05610</name>
</gene>
<protein>
    <submittedName>
        <fullName evidence="2">GNAT family N-acetyltransferase</fullName>
    </submittedName>
</protein>
<evidence type="ECO:0000313" key="2">
    <source>
        <dbReference type="EMBL" id="MBC8334721.1"/>
    </source>
</evidence>
<dbReference type="Pfam" id="PF13302">
    <property type="entry name" value="Acetyltransf_3"/>
    <property type="match status" value="1"/>
</dbReference>
<organism evidence="2 3">
    <name type="scientific">Candidatus Desulfolinea nitratireducens</name>
    <dbReference type="NCBI Taxonomy" id="2841698"/>
    <lineage>
        <taxon>Bacteria</taxon>
        <taxon>Bacillati</taxon>
        <taxon>Chloroflexota</taxon>
        <taxon>Anaerolineae</taxon>
        <taxon>Anaerolineales</taxon>
        <taxon>Anaerolineales incertae sedis</taxon>
        <taxon>Candidatus Desulfolinea</taxon>
    </lineage>
</organism>
<comment type="caution">
    <text evidence="2">The sequence shown here is derived from an EMBL/GenBank/DDBJ whole genome shotgun (WGS) entry which is preliminary data.</text>
</comment>
<sequence>MKIEPVILEGNTYRLEPLSEAHISALTLAGSYESIWQHMRYGMVTTEEKMRAWVLDMLARQEREGDLPFAVCHLQSEQAIGATRFMNIDHPERGLEIGGTWYTPSFQGSGVNTEAKYLLLKYAFEELGCIRVQIKTDIRNIKSQRSIERLGAVREGMLRNHVIRQDGSYRDSVFYSIIESEWTEIKYRLEELLLNRDGDRKASD</sequence>
<accession>A0A8J6TE55</accession>
<feature type="domain" description="N-acetyltransferase" evidence="1">
    <location>
        <begin position="21"/>
        <end position="176"/>
    </location>
</feature>